<comment type="caution">
    <text evidence="1">The sequence shown here is derived from an EMBL/GenBank/DDBJ whole genome shotgun (WGS) entry which is preliminary data.</text>
</comment>
<accession>A0A1V8ZW27</accession>
<evidence type="ECO:0000313" key="1">
    <source>
        <dbReference type="EMBL" id="OQO88991.1"/>
    </source>
</evidence>
<dbReference type="Proteomes" id="UP000192591">
    <property type="component" value="Unassembled WGS sequence"/>
</dbReference>
<reference evidence="1 2" key="1">
    <citation type="submission" date="2017-02" db="EMBL/GenBank/DDBJ databases">
        <title>Draft genome of Saccharomonospora sp. 154.</title>
        <authorList>
            <person name="Alonso-Carmona G.S."/>
            <person name="De La Haba R."/>
            <person name="Vera-Gargallo B."/>
            <person name="Sandoval-Trujillo A.H."/>
            <person name="Ramirez-Duran N."/>
            <person name="Ventosa A."/>
        </authorList>
    </citation>
    <scope>NUCLEOTIDE SEQUENCE [LARGE SCALE GENOMIC DNA]</scope>
    <source>
        <strain evidence="1 2">LRS4.154</strain>
    </source>
</reference>
<dbReference type="EMBL" id="MWIH01000010">
    <property type="protein sequence ID" value="OQO88991.1"/>
    <property type="molecule type" value="Genomic_DNA"/>
</dbReference>
<organism evidence="1 2">
    <name type="scientific">Saccharomonospora piscinae</name>
    <dbReference type="NCBI Taxonomy" id="687388"/>
    <lineage>
        <taxon>Bacteria</taxon>
        <taxon>Bacillati</taxon>
        <taxon>Actinomycetota</taxon>
        <taxon>Actinomycetes</taxon>
        <taxon>Pseudonocardiales</taxon>
        <taxon>Pseudonocardiaceae</taxon>
        <taxon>Saccharomonospora</taxon>
    </lineage>
</organism>
<evidence type="ECO:0000313" key="2">
    <source>
        <dbReference type="Proteomes" id="UP000192591"/>
    </source>
</evidence>
<dbReference type="AlphaFoldDB" id="A0A1V8ZW27"/>
<dbReference type="RefSeq" id="WP_081195519.1">
    <property type="nucleotide sequence ID" value="NZ_MWIH01000010.1"/>
</dbReference>
<proteinExistence type="predicted"/>
<sequence>MSLTQHLHRPGPIRQWWASRSTALGPYVADLARHDTSAPPLSVAGREHAAAVGGIVGRIIETRVEPAPPYAAILGTGRRRDATLWPTHAELASTAEAAAAVEWRPTPRGWRHLVPGRDHGARSTDLRTAAGIETSDATDLIERARAAAIVTSLETAYRSGQPATPVTPEAIADAVAIIRRQQQSLQRATYLCGGELQGHAAPVFAPHWADGDVLLGPGRGGTYGLVDVKTVGDATLTNPERVRGWLWQLLSYAAADADEDLWRVRAVGVWLPRQDALVMWPLARMWEDLRAQPEELAALLRTAYEADYRAAIGAQR</sequence>
<keyword evidence="2" id="KW-1185">Reference proteome</keyword>
<name>A0A1V8ZW27_SACPI</name>
<protein>
    <submittedName>
        <fullName evidence="1">Uncharacterized protein</fullName>
    </submittedName>
</protein>
<gene>
    <name evidence="1" type="ORF">B1813_22835</name>
</gene>